<feature type="binding site" evidence="2">
    <location>
        <position position="57"/>
    </location>
    <ligand>
        <name>Fe cation</name>
        <dbReference type="ChEBI" id="CHEBI:24875"/>
    </ligand>
</feature>
<dbReference type="AlphaFoldDB" id="A0A7U7GG39"/>
<dbReference type="GO" id="GO:0046872">
    <property type="term" value="F:metal ion binding"/>
    <property type="evidence" value="ECO:0007669"/>
    <property type="project" value="UniProtKB-KW"/>
</dbReference>
<dbReference type="Proteomes" id="UP000019184">
    <property type="component" value="Unassembled WGS sequence"/>
</dbReference>
<dbReference type="Pfam" id="PF02678">
    <property type="entry name" value="Pirin"/>
    <property type="match status" value="1"/>
</dbReference>
<evidence type="ECO:0000259" key="5">
    <source>
        <dbReference type="Pfam" id="PF05726"/>
    </source>
</evidence>
<dbReference type="InterPro" id="IPR014710">
    <property type="entry name" value="RmlC-like_jellyroll"/>
</dbReference>
<dbReference type="InterPro" id="IPR011051">
    <property type="entry name" value="RmlC_Cupin_sf"/>
</dbReference>
<dbReference type="PANTHER" id="PTHR13903">
    <property type="entry name" value="PIRIN-RELATED"/>
    <property type="match status" value="1"/>
</dbReference>
<dbReference type="InterPro" id="IPR003829">
    <property type="entry name" value="Pirin_N_dom"/>
</dbReference>
<evidence type="ECO:0000259" key="4">
    <source>
        <dbReference type="Pfam" id="PF02678"/>
    </source>
</evidence>
<feature type="domain" description="Pirin N-terminal" evidence="4">
    <location>
        <begin position="18"/>
        <end position="123"/>
    </location>
</feature>
<dbReference type="RefSeq" id="WP_034436890.1">
    <property type="nucleotide sequence ID" value="NZ_CBTK010000307.1"/>
</dbReference>
<dbReference type="CDD" id="cd02247">
    <property type="entry name" value="cupin_pirin_C"/>
    <property type="match status" value="1"/>
</dbReference>
<evidence type="ECO:0000313" key="6">
    <source>
        <dbReference type="EMBL" id="CDH47665.1"/>
    </source>
</evidence>
<accession>A0A7U7GG39</accession>
<keyword evidence="7" id="KW-1185">Reference proteome</keyword>
<feature type="binding site" evidence="2">
    <location>
        <position position="103"/>
    </location>
    <ligand>
        <name>Fe cation</name>
        <dbReference type="ChEBI" id="CHEBI:24875"/>
    </ligand>
</feature>
<name>A0A7U7GG39_9GAMM</name>
<feature type="binding site" evidence="2">
    <location>
        <position position="59"/>
    </location>
    <ligand>
        <name>Fe cation</name>
        <dbReference type="ChEBI" id="CHEBI:24875"/>
    </ligand>
</feature>
<dbReference type="SUPFAM" id="SSF51182">
    <property type="entry name" value="RmlC-like cupins"/>
    <property type="match status" value="1"/>
</dbReference>
<comment type="caution">
    <text evidence="6">The sequence shown here is derived from an EMBL/GenBank/DDBJ whole genome shotgun (WGS) entry which is preliminary data.</text>
</comment>
<protein>
    <submittedName>
        <fullName evidence="6">Pirin domain protein</fullName>
    </submittedName>
</protein>
<dbReference type="EMBL" id="CBTK010000307">
    <property type="protein sequence ID" value="CDH47665.1"/>
    <property type="molecule type" value="Genomic_DNA"/>
</dbReference>
<dbReference type="PIRSF" id="PIRSF006232">
    <property type="entry name" value="Pirin"/>
    <property type="match status" value="1"/>
</dbReference>
<keyword evidence="2" id="KW-0479">Metal-binding</keyword>
<dbReference type="Gene3D" id="2.60.120.10">
    <property type="entry name" value="Jelly Rolls"/>
    <property type="match status" value="2"/>
</dbReference>
<organism evidence="6 7">
    <name type="scientific">Candidatus Contendobacter odensis Run_B_J11</name>
    <dbReference type="NCBI Taxonomy" id="1400861"/>
    <lineage>
        <taxon>Bacteria</taxon>
        <taxon>Pseudomonadati</taxon>
        <taxon>Pseudomonadota</taxon>
        <taxon>Gammaproteobacteria</taxon>
        <taxon>Candidatus Competibacteraceae</taxon>
        <taxon>Candidatus Contendibacter</taxon>
    </lineage>
</organism>
<dbReference type="PANTHER" id="PTHR13903:SF8">
    <property type="entry name" value="PIRIN"/>
    <property type="match status" value="1"/>
</dbReference>
<comment type="cofactor">
    <cofactor evidence="2">
        <name>Fe cation</name>
        <dbReference type="ChEBI" id="CHEBI:24875"/>
    </cofactor>
    <text evidence="2">Binds 1 Fe cation per subunit.</text>
</comment>
<reference evidence="6 7" key="1">
    <citation type="journal article" date="2014" name="ISME J.">
        <title>Candidatus Competibacter-lineage genomes retrieved from metagenomes reveal functional metabolic diversity.</title>
        <authorList>
            <person name="McIlroy S.J."/>
            <person name="Albertsen M."/>
            <person name="Andresen E.K."/>
            <person name="Saunders A.M."/>
            <person name="Kristiansen R."/>
            <person name="Stokholm-Bjerregaard M."/>
            <person name="Nielsen K.L."/>
            <person name="Nielsen P.H."/>
        </authorList>
    </citation>
    <scope>NUCLEOTIDE SEQUENCE [LARGE SCALE GENOMIC DNA]</scope>
    <source>
        <strain evidence="6 7">Run_B_J11</strain>
    </source>
</reference>
<evidence type="ECO:0000256" key="1">
    <source>
        <dbReference type="ARBA" id="ARBA00008416"/>
    </source>
</evidence>
<gene>
    <name evidence="6" type="ORF">BN874_880003</name>
</gene>
<evidence type="ECO:0000256" key="2">
    <source>
        <dbReference type="PIRSR" id="PIRSR006232-1"/>
    </source>
</evidence>
<feature type="binding site" evidence="2">
    <location>
        <position position="101"/>
    </location>
    <ligand>
        <name>Fe cation</name>
        <dbReference type="ChEBI" id="CHEBI:24875"/>
    </ligand>
</feature>
<sequence length="290" mass="31315">MSTLQHLISPQASDVGFPVQRLLPAAEVASVGPFVFFDHMGPARFARVGTAGDVRPHPHIGLATVTYLYSGAMMHRDSLGYVQRIEPGAINLMAAGCGIVHSERVPADIRADQTPVHGIQIWLALPAASEEMAPAFHHYPAESLPVFAAEGVSLRLLIGAAFGLVSPVIAYSPTFQADIELAAGATLDLPPDYPERGVYLAGGRLRIAGTSLEPGHLAVLTPGRSAPLEAETTARLMVFGGEPLEGRRFIYWNFVARRRERIEIAKADWATGRFTPVPGETEFIPPPWRQ</sequence>
<dbReference type="InterPro" id="IPR008778">
    <property type="entry name" value="Pirin_C_dom"/>
</dbReference>
<proteinExistence type="inferred from homology"/>
<dbReference type="CDD" id="cd02909">
    <property type="entry name" value="cupin_pirin_N"/>
    <property type="match status" value="1"/>
</dbReference>
<feature type="domain" description="Pirin C-terminal" evidence="5">
    <location>
        <begin position="177"/>
        <end position="274"/>
    </location>
</feature>
<dbReference type="OrthoDB" id="9780903at2"/>
<comment type="similarity">
    <text evidence="1 3">Belongs to the pirin family.</text>
</comment>
<keyword evidence="2" id="KW-0408">Iron</keyword>
<evidence type="ECO:0000313" key="7">
    <source>
        <dbReference type="Proteomes" id="UP000019184"/>
    </source>
</evidence>
<dbReference type="InterPro" id="IPR012093">
    <property type="entry name" value="Pirin"/>
</dbReference>
<dbReference type="Pfam" id="PF05726">
    <property type="entry name" value="Pirin_C"/>
    <property type="match status" value="1"/>
</dbReference>
<evidence type="ECO:0000256" key="3">
    <source>
        <dbReference type="RuleBase" id="RU003457"/>
    </source>
</evidence>